<name>A0A5S3XTM1_9GAMM</name>
<sequence>MNVESVFEHMIACVVVGMVATAFMDMWAIFLKHVFGVRPLNYALVGRLGLHAIKGEFFHKNINMSQEMTGELMLGWVLHYLIGVIFSAVFIGLVDELWFHEPTIYLSILFGLFTVLLPFLIMQPAMGLGIAAAKSPLPNVARIRSIQTHCIFGVGLYLGGLVYSFLL</sequence>
<dbReference type="Pfam" id="PF11158">
    <property type="entry name" value="DUF2938"/>
    <property type="match status" value="1"/>
</dbReference>
<proteinExistence type="predicted"/>
<dbReference type="InterPro" id="IPR021329">
    <property type="entry name" value="DUF2938"/>
</dbReference>
<gene>
    <name evidence="3" type="ORF">CWB96_03135</name>
    <name evidence="2" type="ORF">CWB97_18135</name>
</gene>
<dbReference type="RefSeq" id="WP_138598085.1">
    <property type="nucleotide sequence ID" value="NZ_PNCK01000076.1"/>
</dbReference>
<organism evidence="3 5">
    <name type="scientific">Pseudoalteromonas citrea</name>
    <dbReference type="NCBI Taxonomy" id="43655"/>
    <lineage>
        <taxon>Bacteria</taxon>
        <taxon>Pseudomonadati</taxon>
        <taxon>Pseudomonadota</taxon>
        <taxon>Gammaproteobacteria</taxon>
        <taxon>Alteromonadales</taxon>
        <taxon>Pseudoalteromonadaceae</taxon>
        <taxon>Pseudoalteromonas</taxon>
    </lineage>
</organism>
<keyword evidence="4" id="KW-1185">Reference proteome</keyword>
<dbReference type="AlphaFoldDB" id="A0A5S3XTM1"/>
<comment type="caution">
    <text evidence="3">The sequence shown here is derived from an EMBL/GenBank/DDBJ whole genome shotgun (WGS) entry which is preliminary data.</text>
</comment>
<dbReference type="EMBL" id="PNCL01000014">
    <property type="protein sequence ID" value="TMP61794.1"/>
    <property type="molecule type" value="Genomic_DNA"/>
</dbReference>
<protein>
    <submittedName>
        <fullName evidence="3">DUF2938 domain-containing protein</fullName>
    </submittedName>
</protein>
<feature type="transmembrane region" description="Helical" evidence="1">
    <location>
        <begin position="72"/>
        <end position="92"/>
    </location>
</feature>
<evidence type="ECO:0000256" key="1">
    <source>
        <dbReference type="SAM" id="Phobius"/>
    </source>
</evidence>
<feature type="transmembrane region" description="Helical" evidence="1">
    <location>
        <begin position="104"/>
        <end position="125"/>
    </location>
</feature>
<feature type="transmembrane region" description="Helical" evidence="1">
    <location>
        <begin position="6"/>
        <end position="30"/>
    </location>
</feature>
<dbReference type="OrthoDB" id="9812539at2"/>
<reference evidence="4 5" key="1">
    <citation type="submission" date="2017-12" db="EMBL/GenBank/DDBJ databases">
        <authorList>
            <person name="Paulsen S."/>
            <person name="Gram L.K."/>
        </authorList>
    </citation>
    <scope>NUCLEOTIDE SEQUENCE [LARGE SCALE GENOMIC DNA]</scope>
    <source>
        <strain evidence="3 5">S2231</strain>
        <strain evidence="2 4">S2233</strain>
    </source>
</reference>
<keyword evidence="1" id="KW-0472">Membrane</keyword>
<evidence type="ECO:0000313" key="3">
    <source>
        <dbReference type="EMBL" id="TMP61794.1"/>
    </source>
</evidence>
<reference evidence="4 5" key="2">
    <citation type="submission" date="2019-06" db="EMBL/GenBank/DDBJ databases">
        <title>Co-occurence of chitin degradation, pigmentation and bioactivity in marine Pseudoalteromonas.</title>
        <authorList>
            <person name="Sonnenschein E.C."/>
            <person name="Bech P.K."/>
        </authorList>
    </citation>
    <scope>NUCLEOTIDE SEQUENCE [LARGE SCALE GENOMIC DNA]</scope>
    <source>
        <strain evidence="5">S2231</strain>
        <strain evidence="2 4">S2233</strain>
    </source>
</reference>
<evidence type="ECO:0000313" key="5">
    <source>
        <dbReference type="Proteomes" id="UP000307706"/>
    </source>
</evidence>
<evidence type="ECO:0000313" key="2">
    <source>
        <dbReference type="EMBL" id="TMP40502.1"/>
    </source>
</evidence>
<accession>A0A5S3XTM1</accession>
<keyword evidence="1" id="KW-0812">Transmembrane</keyword>
<keyword evidence="1" id="KW-1133">Transmembrane helix</keyword>
<dbReference type="Proteomes" id="UP000307706">
    <property type="component" value="Unassembled WGS sequence"/>
</dbReference>
<reference evidence="3" key="3">
    <citation type="submission" date="2019-09" db="EMBL/GenBank/DDBJ databases">
        <title>Co-occurence of chitin degradation, pigmentation and bioactivity in marine Pseudoalteromonas.</title>
        <authorList>
            <person name="Sonnenschein E.C."/>
            <person name="Bech P.K."/>
        </authorList>
    </citation>
    <scope>NUCLEOTIDE SEQUENCE</scope>
    <source>
        <strain evidence="3">S2231</strain>
    </source>
</reference>
<feature type="transmembrane region" description="Helical" evidence="1">
    <location>
        <begin position="146"/>
        <end position="166"/>
    </location>
</feature>
<evidence type="ECO:0000313" key="4">
    <source>
        <dbReference type="Proteomes" id="UP000305730"/>
    </source>
</evidence>
<dbReference type="Proteomes" id="UP000305730">
    <property type="component" value="Unassembled WGS sequence"/>
</dbReference>
<dbReference type="EMBL" id="PNCK01000076">
    <property type="protein sequence ID" value="TMP40502.1"/>
    <property type="molecule type" value="Genomic_DNA"/>
</dbReference>